<keyword evidence="2" id="KW-1185">Reference proteome</keyword>
<reference evidence="2" key="1">
    <citation type="journal article" date="2019" name="Int. J. Syst. Evol. Microbiol.">
        <title>The Global Catalogue of Microorganisms (GCM) 10K type strain sequencing project: providing services to taxonomists for standard genome sequencing and annotation.</title>
        <authorList>
            <consortium name="The Broad Institute Genomics Platform"/>
            <consortium name="The Broad Institute Genome Sequencing Center for Infectious Disease"/>
            <person name="Wu L."/>
            <person name="Ma J."/>
        </authorList>
    </citation>
    <scope>NUCLEOTIDE SEQUENCE [LARGE SCALE GENOMIC DNA]</scope>
    <source>
        <strain evidence="2">CGMCC 1.19029</strain>
    </source>
</reference>
<comment type="caution">
    <text evidence="1">The sequence shown here is derived from an EMBL/GenBank/DDBJ whole genome shotgun (WGS) entry which is preliminary data.</text>
</comment>
<proteinExistence type="predicted"/>
<dbReference type="EMBL" id="JBHSDY010000001">
    <property type="protein sequence ID" value="MFC4296458.1"/>
    <property type="molecule type" value="Genomic_DNA"/>
</dbReference>
<protein>
    <submittedName>
        <fullName evidence="1">Twin-arginine translocation pathway signal protein</fullName>
    </submittedName>
</protein>
<organism evidence="1 2">
    <name type="scientific">Castellaniella hirudinis</name>
    <dbReference type="NCBI Taxonomy" id="1144617"/>
    <lineage>
        <taxon>Bacteria</taxon>
        <taxon>Pseudomonadati</taxon>
        <taxon>Pseudomonadota</taxon>
        <taxon>Betaproteobacteria</taxon>
        <taxon>Burkholderiales</taxon>
        <taxon>Alcaligenaceae</taxon>
        <taxon>Castellaniella</taxon>
    </lineage>
</organism>
<gene>
    <name evidence="1" type="ORF">ACFO0J_00200</name>
</gene>
<name>A0ABV8RTE8_9BURK</name>
<evidence type="ECO:0000313" key="2">
    <source>
        <dbReference type="Proteomes" id="UP001595756"/>
    </source>
</evidence>
<accession>A0ABV8RTE8</accession>
<dbReference type="Proteomes" id="UP001595756">
    <property type="component" value="Unassembled WGS sequence"/>
</dbReference>
<evidence type="ECO:0000313" key="1">
    <source>
        <dbReference type="EMBL" id="MFC4296458.1"/>
    </source>
</evidence>
<dbReference type="RefSeq" id="WP_376811047.1">
    <property type="nucleotide sequence ID" value="NZ_JBHSDY010000001.1"/>
</dbReference>
<sequence length="91" mass="9011">MKVCGGAAGVATVPGLAGASLLTGADARSAAAADAAHVEKSIKAGFGGGFSVQSHRAVDGLVYADIRHGGSRYLVTSPDLFDWQVVAASPV</sequence>